<name>A0A318K184_9BURK</name>
<sequence length="42" mass="4734">MQTLSERGDGYITNNIQAVLMHRLLFKNTSKAFIIASDVTHV</sequence>
<reference evidence="1 2" key="1">
    <citation type="submission" date="2018-05" db="EMBL/GenBank/DDBJ databases">
        <title>Genomic Encyclopedia of Type Strains, Phase IV (KMG-IV): sequencing the most valuable type-strain genomes for metagenomic binning, comparative biology and taxonomic classification.</title>
        <authorList>
            <person name="Goeker M."/>
        </authorList>
    </citation>
    <scope>NUCLEOTIDE SEQUENCE [LARGE SCALE GENOMIC DNA]</scope>
    <source>
        <strain evidence="1 2">DSM 19792</strain>
    </source>
</reference>
<dbReference type="Proteomes" id="UP000247792">
    <property type="component" value="Unassembled WGS sequence"/>
</dbReference>
<keyword evidence="2" id="KW-1185">Reference proteome</keyword>
<evidence type="ECO:0000313" key="2">
    <source>
        <dbReference type="Proteomes" id="UP000247792"/>
    </source>
</evidence>
<gene>
    <name evidence="1" type="ORF">DFR42_101640</name>
</gene>
<organism evidence="1 2">
    <name type="scientific">Undibacterium pigrum</name>
    <dbReference type="NCBI Taxonomy" id="401470"/>
    <lineage>
        <taxon>Bacteria</taxon>
        <taxon>Pseudomonadati</taxon>
        <taxon>Pseudomonadota</taxon>
        <taxon>Betaproteobacteria</taxon>
        <taxon>Burkholderiales</taxon>
        <taxon>Oxalobacteraceae</taxon>
        <taxon>Undibacterium</taxon>
    </lineage>
</organism>
<dbReference type="AlphaFoldDB" id="A0A318K184"/>
<accession>A0A318K184</accession>
<evidence type="ECO:0000313" key="1">
    <source>
        <dbReference type="EMBL" id="PXX47064.1"/>
    </source>
</evidence>
<proteinExistence type="predicted"/>
<dbReference type="EMBL" id="QJKB01000001">
    <property type="protein sequence ID" value="PXX47064.1"/>
    <property type="molecule type" value="Genomic_DNA"/>
</dbReference>
<comment type="caution">
    <text evidence="1">The sequence shown here is derived from an EMBL/GenBank/DDBJ whole genome shotgun (WGS) entry which is preliminary data.</text>
</comment>
<protein>
    <submittedName>
        <fullName evidence="1">Uncharacterized protein</fullName>
    </submittedName>
</protein>